<dbReference type="EC" id="3.6.3.-" evidence="10"/>
<dbReference type="RefSeq" id="WP_145077458.1">
    <property type="nucleotide sequence ID" value="NZ_CP036298.1"/>
</dbReference>
<dbReference type="EMBL" id="CP036298">
    <property type="protein sequence ID" value="QDV24063.1"/>
    <property type="molecule type" value="Genomic_DNA"/>
</dbReference>
<dbReference type="Proteomes" id="UP000318017">
    <property type="component" value="Chromosome"/>
</dbReference>
<feature type="transmembrane region" description="Helical" evidence="7">
    <location>
        <begin position="801"/>
        <end position="821"/>
    </location>
</feature>
<evidence type="ECO:0000259" key="8">
    <source>
        <dbReference type="Pfam" id="PF02687"/>
    </source>
</evidence>
<evidence type="ECO:0000256" key="7">
    <source>
        <dbReference type="SAM" id="Phobius"/>
    </source>
</evidence>
<feature type="transmembrane region" description="Helical" evidence="7">
    <location>
        <begin position="474"/>
        <end position="495"/>
    </location>
</feature>
<keyword evidence="2" id="KW-1003">Cell membrane</keyword>
<reference evidence="10 11" key="1">
    <citation type="submission" date="2019-02" db="EMBL/GenBank/DDBJ databases">
        <title>Deep-cultivation of Planctomycetes and their phenomic and genomic characterization uncovers novel biology.</title>
        <authorList>
            <person name="Wiegand S."/>
            <person name="Jogler M."/>
            <person name="Boedeker C."/>
            <person name="Pinto D."/>
            <person name="Vollmers J."/>
            <person name="Rivas-Marin E."/>
            <person name="Kohn T."/>
            <person name="Peeters S.H."/>
            <person name="Heuer A."/>
            <person name="Rast P."/>
            <person name="Oberbeckmann S."/>
            <person name="Bunk B."/>
            <person name="Jeske O."/>
            <person name="Meyerdierks A."/>
            <person name="Storesund J.E."/>
            <person name="Kallscheuer N."/>
            <person name="Luecker S."/>
            <person name="Lage O.M."/>
            <person name="Pohl T."/>
            <person name="Merkel B.J."/>
            <person name="Hornburger P."/>
            <person name="Mueller R.-W."/>
            <person name="Bruemmer F."/>
            <person name="Labrenz M."/>
            <person name="Spormann A.M."/>
            <person name="Op den Camp H."/>
            <person name="Overmann J."/>
            <person name="Amann R."/>
            <person name="Jetten M.S.M."/>
            <person name="Mascher T."/>
            <person name="Medema M.H."/>
            <person name="Devos D.P."/>
            <person name="Kaster A.-K."/>
            <person name="Ovreas L."/>
            <person name="Rohde M."/>
            <person name="Galperin M.Y."/>
            <person name="Jogler C."/>
        </authorList>
    </citation>
    <scope>NUCLEOTIDE SEQUENCE [LARGE SCALE GENOMIC DNA]</scope>
    <source>
        <strain evidence="10 11">Q31a</strain>
    </source>
</reference>
<evidence type="ECO:0000256" key="6">
    <source>
        <dbReference type="ARBA" id="ARBA00038076"/>
    </source>
</evidence>
<dbReference type="GO" id="GO:0005886">
    <property type="term" value="C:plasma membrane"/>
    <property type="evidence" value="ECO:0007669"/>
    <property type="project" value="UniProtKB-SubCell"/>
</dbReference>
<feature type="domain" description="MacB-like periplasmic core" evidence="9">
    <location>
        <begin position="19"/>
        <end position="221"/>
    </location>
</feature>
<feature type="transmembrane region" description="Helical" evidence="7">
    <location>
        <begin position="392"/>
        <end position="410"/>
    </location>
</feature>
<dbReference type="InterPro" id="IPR050250">
    <property type="entry name" value="Macrolide_Exporter_MacB"/>
</dbReference>
<feature type="transmembrane region" description="Helical" evidence="7">
    <location>
        <begin position="303"/>
        <end position="324"/>
    </location>
</feature>
<comment type="similarity">
    <text evidence="6">Belongs to the ABC-4 integral membrane protein family.</text>
</comment>
<comment type="subcellular location">
    <subcellularLocation>
        <location evidence="1">Cell membrane</location>
        <topology evidence="1">Multi-pass membrane protein</topology>
    </subcellularLocation>
</comment>
<feature type="domain" description="ABC3 transporter permease C-terminal" evidence="8">
    <location>
        <begin position="254"/>
        <end position="374"/>
    </location>
</feature>
<dbReference type="InterPro" id="IPR025857">
    <property type="entry name" value="MacB_PCD"/>
</dbReference>
<evidence type="ECO:0000256" key="4">
    <source>
        <dbReference type="ARBA" id="ARBA00022989"/>
    </source>
</evidence>
<dbReference type="PANTHER" id="PTHR30572">
    <property type="entry name" value="MEMBRANE COMPONENT OF TRANSPORTER-RELATED"/>
    <property type="match status" value="1"/>
</dbReference>
<evidence type="ECO:0000256" key="2">
    <source>
        <dbReference type="ARBA" id="ARBA00022475"/>
    </source>
</evidence>
<keyword evidence="4 7" id="KW-1133">Transmembrane helix</keyword>
<keyword evidence="10" id="KW-0547">Nucleotide-binding</keyword>
<organism evidence="10 11">
    <name type="scientific">Aureliella helgolandensis</name>
    <dbReference type="NCBI Taxonomy" id="2527968"/>
    <lineage>
        <taxon>Bacteria</taxon>
        <taxon>Pseudomonadati</taxon>
        <taxon>Planctomycetota</taxon>
        <taxon>Planctomycetia</taxon>
        <taxon>Pirellulales</taxon>
        <taxon>Pirellulaceae</taxon>
        <taxon>Aureliella</taxon>
    </lineage>
</organism>
<feature type="transmembrane region" description="Helical" evidence="7">
    <location>
        <begin position="344"/>
        <end position="366"/>
    </location>
</feature>
<evidence type="ECO:0000256" key="5">
    <source>
        <dbReference type="ARBA" id="ARBA00023136"/>
    </source>
</evidence>
<feature type="transmembrane region" description="Helical" evidence="7">
    <location>
        <begin position="422"/>
        <end position="440"/>
    </location>
</feature>
<feature type="domain" description="ABC3 transporter permease C-terminal" evidence="8">
    <location>
        <begin position="710"/>
        <end position="827"/>
    </location>
</feature>
<feature type="transmembrane region" description="Helical" evidence="7">
    <location>
        <begin position="755"/>
        <end position="781"/>
    </location>
</feature>
<feature type="transmembrane region" description="Helical" evidence="7">
    <location>
        <begin position="252"/>
        <end position="271"/>
    </location>
</feature>
<protein>
    <submittedName>
        <fullName evidence="10">Macrolide export ATP-binding/permease protein MacB</fullName>
        <ecNumber evidence="10">3.6.3.-</ecNumber>
    </submittedName>
</protein>
<evidence type="ECO:0000313" key="10">
    <source>
        <dbReference type="EMBL" id="QDV24063.1"/>
    </source>
</evidence>
<keyword evidence="3 7" id="KW-0812">Transmembrane</keyword>
<dbReference type="Pfam" id="PF02687">
    <property type="entry name" value="FtsX"/>
    <property type="match status" value="2"/>
</dbReference>
<dbReference type="AlphaFoldDB" id="A0A518G648"/>
<dbReference type="KEGG" id="ahel:Q31a_23760"/>
<feature type="transmembrane region" description="Helical" evidence="7">
    <location>
        <begin position="20"/>
        <end position="40"/>
    </location>
</feature>
<evidence type="ECO:0000256" key="3">
    <source>
        <dbReference type="ARBA" id="ARBA00022692"/>
    </source>
</evidence>
<dbReference type="PANTHER" id="PTHR30572:SF4">
    <property type="entry name" value="ABC TRANSPORTER PERMEASE YTRF"/>
    <property type="match status" value="1"/>
</dbReference>
<evidence type="ECO:0000256" key="1">
    <source>
        <dbReference type="ARBA" id="ARBA00004651"/>
    </source>
</evidence>
<dbReference type="GO" id="GO:0022857">
    <property type="term" value="F:transmembrane transporter activity"/>
    <property type="evidence" value="ECO:0007669"/>
    <property type="project" value="TreeGrafter"/>
</dbReference>
<dbReference type="GO" id="GO:0005524">
    <property type="term" value="F:ATP binding"/>
    <property type="evidence" value="ECO:0007669"/>
    <property type="project" value="UniProtKB-KW"/>
</dbReference>
<dbReference type="Pfam" id="PF12704">
    <property type="entry name" value="MacB_PCD"/>
    <property type="match status" value="1"/>
</dbReference>
<keyword evidence="11" id="KW-1185">Reference proteome</keyword>
<accession>A0A518G648</accession>
<dbReference type="OrthoDB" id="9770036at2"/>
<evidence type="ECO:0000313" key="11">
    <source>
        <dbReference type="Proteomes" id="UP000318017"/>
    </source>
</evidence>
<dbReference type="InterPro" id="IPR003838">
    <property type="entry name" value="ABC3_permease_C"/>
</dbReference>
<gene>
    <name evidence="10" type="primary">macB_6</name>
    <name evidence="10" type="ORF">Q31a_23760</name>
</gene>
<dbReference type="GO" id="GO:0016787">
    <property type="term" value="F:hydrolase activity"/>
    <property type="evidence" value="ECO:0007669"/>
    <property type="project" value="UniProtKB-KW"/>
</dbReference>
<keyword evidence="5 7" id="KW-0472">Membrane</keyword>
<sequence length="836" mass="90138">MALGRFSFREVQARPLRALLTFLSITIGVAAVVAVLLATATTRMAQADMLNAISGKSDLEVVDNGTRGFSYELVGQVRQVDGVAVAAPSMIRFGVVFVGEHKARTQVLGIDPRIDQQVRDYEIIEGTLPESYSEVMLDSSFAESLEVAVGEPLKILARGGLREYTVSGVVRPNGTNAVALGSAVYLVLPAAQQAFQTGNVVDQIQVQLAPGVDKRKLEKVLAELLPTGVTLRAPRTSSDMVQEAMYATENGLHMAIAFALLISMFIIYNTFQMAVGERRRQIGILRAIGATRRQVAWMILREAIWISLAGSIAGCFLGVWGAGYLNSATEQMLQVELPRVKLTWLPFVVAVLFGMGVSLLGAILPAKRASSVQPMEAMRATEIRYNDEVIRLTKPLGLIVIPLGASLLYLSTHNLLPIGGDIVAIVLMLLGCVLLIPWGMHPMSECVTRILVPFLGIEARLAQKQLMRHVGRSALTIGVLFIAISTSAGLAGNILDNVKNVRTWYEHAIIGDFFVRASMPDLASGAAADMPSDVGLSLEEIEGIQSIDQMRFVNALSGENDILLIVRSFVGEVDDFFDISEGTSTAALQGLNNNKVVIGSVLARRLELTLGDLIPIETPEGTVELEIAAITNDYFGGGLTVYMERELASRLLGVDGVDAFIIKSASGMRDQVEAELRAFCRANGLILQSYAELVTFIDGMINGVIASLWMLLGLGCIIAAMGLVNTLTMNILEQTREIGMLRVVAMTRGQVRRMIFAQATLLGLIGLIPGAAVGSIVSYLISLSSMAVLGRSIDFNFRPELVFGCLLCGLVIVMLSSLIPAERAARLKISSALHYE</sequence>
<proteinExistence type="inferred from homology"/>
<keyword evidence="10" id="KW-0378">Hydrolase</keyword>
<feature type="transmembrane region" description="Helical" evidence="7">
    <location>
        <begin position="708"/>
        <end position="732"/>
    </location>
</feature>
<name>A0A518G648_9BACT</name>
<keyword evidence="10" id="KW-0067">ATP-binding</keyword>
<evidence type="ECO:0000259" key="9">
    <source>
        <dbReference type="Pfam" id="PF12704"/>
    </source>
</evidence>